<dbReference type="SMART" id="SM01027">
    <property type="entry name" value="Beta-Casp"/>
    <property type="match status" value="1"/>
</dbReference>
<dbReference type="Pfam" id="PF13299">
    <property type="entry name" value="CPSF100_C"/>
    <property type="match status" value="1"/>
</dbReference>
<proteinExistence type="inferred from homology"/>
<keyword evidence="5 6" id="KW-0539">Nucleus</keyword>
<dbReference type="FunFam" id="3.60.15.10:FF:000008">
    <property type="entry name" value="Cleavage and polyadenylation specificity factor subunit 2"/>
    <property type="match status" value="1"/>
</dbReference>
<dbReference type="InterPro" id="IPR035639">
    <property type="entry name" value="CPSF2_MBL"/>
</dbReference>
<feature type="domain" description="Beta-Casp" evidence="8">
    <location>
        <begin position="242"/>
        <end position="365"/>
    </location>
</feature>
<keyword evidence="10" id="KW-1185">Reference proteome</keyword>
<evidence type="ECO:0000256" key="6">
    <source>
        <dbReference type="RuleBase" id="RU365006"/>
    </source>
</evidence>
<dbReference type="InterPro" id="IPR025069">
    <property type="entry name" value="Cpsf2_C"/>
</dbReference>
<dbReference type="GO" id="GO:0006398">
    <property type="term" value="P:mRNA 3'-end processing by stem-loop binding and cleavage"/>
    <property type="evidence" value="ECO:0007669"/>
    <property type="project" value="InterPro"/>
</dbReference>
<dbReference type="InterPro" id="IPR036866">
    <property type="entry name" value="RibonucZ/Hydroxyglut_hydro"/>
</dbReference>
<evidence type="ECO:0000256" key="4">
    <source>
        <dbReference type="ARBA" id="ARBA00022884"/>
    </source>
</evidence>
<comment type="subcellular location">
    <subcellularLocation>
        <location evidence="1 6">Nucleus</location>
    </subcellularLocation>
</comment>
<dbReference type="SMART" id="SM00849">
    <property type="entry name" value="Lactamase_B"/>
    <property type="match status" value="1"/>
</dbReference>
<dbReference type="InterPro" id="IPR011108">
    <property type="entry name" value="RMMBL"/>
</dbReference>
<dbReference type="InterPro" id="IPR001279">
    <property type="entry name" value="Metallo-B-lactamas"/>
</dbReference>
<accession>A0AAU9NMB3</accession>
<dbReference type="Pfam" id="PF10996">
    <property type="entry name" value="Beta-Casp"/>
    <property type="match status" value="1"/>
</dbReference>
<comment type="caution">
    <text evidence="9">The sequence shown here is derived from an EMBL/GenBank/DDBJ whole genome shotgun (WGS) entry which is preliminary data.</text>
</comment>
<evidence type="ECO:0000256" key="5">
    <source>
        <dbReference type="ARBA" id="ARBA00023242"/>
    </source>
</evidence>
<organism evidence="9 10">
    <name type="scientific">Lactuca virosa</name>
    <dbReference type="NCBI Taxonomy" id="75947"/>
    <lineage>
        <taxon>Eukaryota</taxon>
        <taxon>Viridiplantae</taxon>
        <taxon>Streptophyta</taxon>
        <taxon>Embryophyta</taxon>
        <taxon>Tracheophyta</taxon>
        <taxon>Spermatophyta</taxon>
        <taxon>Magnoliopsida</taxon>
        <taxon>eudicotyledons</taxon>
        <taxon>Gunneridae</taxon>
        <taxon>Pentapetalae</taxon>
        <taxon>asterids</taxon>
        <taxon>campanulids</taxon>
        <taxon>Asterales</taxon>
        <taxon>Asteraceae</taxon>
        <taxon>Cichorioideae</taxon>
        <taxon>Cichorieae</taxon>
        <taxon>Lactucinae</taxon>
        <taxon>Lactuca</taxon>
    </lineage>
</organism>
<gene>
    <name evidence="9" type="ORF">LVIROSA_LOCUS25229</name>
</gene>
<keyword evidence="4 6" id="KW-0694">RNA-binding</keyword>
<name>A0AAU9NMB3_9ASTR</name>
<sequence>MGTSVQVTPLCGVYNENPLSYLVSIDGFNFLIDCGWNDHFDPSLLQPLSRIASTVDAVLLSHSDTLHLGALPYAMKQFGLSAPVYATEPVFRLGLLTMYDHYLSRKQVSEFDLFTLDDIDSAFQNVTRLTYSQNCHLSGKGEGIVIAPHVAGHLLGGTVWKITKDGEDVIYAVDFNHRKERHLNGTVLESFVRPAVLITDAYNALSNQPSRRQRDQEFIDAILNTLRGNGNVLLPVDTAGRILELLLILEQYWEQHHLTYPIFFLTYVSSSTVDYVKSFLEWMSDSIAKSFEHTRDNAFLLKHVTLLINKTELENIREGPKIVLASMASLEVGFSHDIFVEWAADSRNLVLFTERGQFGSRARILQSDPPPKAVKVTLSKRVPLVGEELAAYEEEQEKIKKEEALKASLVKEEESNSKAVVGTDVSKSDPMIIDGHAQSDVVGEAYRDVLIDGFIPPSSVAPMFPFYDDTSEWDDFGEVINPDDYVIKDEDMDMGSMAVGGDLDGKLDEGTASLMLDTTPSKVVSSELTVQVKCCLVYMDFEGRSDGRSIKSILAHVAPLKLVLVHGSAEATEHLKQHCLKHVCPHVYAPQIEETIDVTSDLCAYKVQLSEKLMSNVLFKKLGDYEIAWIDSEVEKTENGSISSLLPLSTTLPPPPHKSVLVGDLKMADFKQFLAGKGVQVEFAGGALRCGEYVTLRKVGDASQKGGAAAIQQIVIEGPLCDEYYKIREYLYSQFYSL</sequence>
<dbReference type="GO" id="GO:0003723">
    <property type="term" value="F:RNA binding"/>
    <property type="evidence" value="ECO:0007669"/>
    <property type="project" value="UniProtKB-KW"/>
</dbReference>
<evidence type="ECO:0000256" key="1">
    <source>
        <dbReference type="ARBA" id="ARBA00004123"/>
    </source>
</evidence>
<reference evidence="9 10" key="1">
    <citation type="submission" date="2022-01" db="EMBL/GenBank/DDBJ databases">
        <authorList>
            <person name="Xiong W."/>
            <person name="Schranz E."/>
        </authorList>
    </citation>
    <scope>NUCLEOTIDE SEQUENCE [LARGE SCALE GENOMIC DNA]</scope>
</reference>
<evidence type="ECO:0000313" key="9">
    <source>
        <dbReference type="EMBL" id="CAH1439002.1"/>
    </source>
</evidence>
<dbReference type="PANTHER" id="PTHR45922">
    <property type="entry name" value="CLEAVAGE AND POLYADENYLATION SPECIFICITY FACTOR SUBUNIT 2"/>
    <property type="match status" value="1"/>
</dbReference>
<keyword evidence="3 6" id="KW-0507">mRNA processing</keyword>
<dbReference type="AlphaFoldDB" id="A0AAU9NMB3"/>
<protein>
    <recommendedName>
        <fullName evidence="6">Cleavage and polyadenylation specificity factor subunit 2</fullName>
    </recommendedName>
    <alternativeName>
        <fullName evidence="6">Cleavage and polyadenylation specificity factor 100 kDa subunit</fullName>
    </alternativeName>
</protein>
<evidence type="ECO:0000256" key="2">
    <source>
        <dbReference type="ARBA" id="ARBA00010624"/>
    </source>
</evidence>
<dbReference type="PANTHER" id="PTHR45922:SF1">
    <property type="entry name" value="CLEAVAGE AND POLYADENYLATION SPECIFICITY FACTOR SUBUNIT 2"/>
    <property type="match status" value="1"/>
</dbReference>
<dbReference type="GO" id="GO:0005847">
    <property type="term" value="C:mRNA cleavage and polyadenylation specificity factor complex"/>
    <property type="evidence" value="ECO:0007669"/>
    <property type="project" value="InterPro"/>
</dbReference>
<dbReference type="Pfam" id="PF16661">
    <property type="entry name" value="Lactamase_B_6"/>
    <property type="match status" value="1"/>
</dbReference>
<evidence type="ECO:0000313" key="10">
    <source>
        <dbReference type="Proteomes" id="UP001157418"/>
    </source>
</evidence>
<feature type="domain" description="Metallo-beta-lactamase" evidence="7">
    <location>
        <begin position="17"/>
        <end position="222"/>
    </location>
</feature>
<comment type="similarity">
    <text evidence="2 6">Belongs to the metallo-beta-lactamase superfamily. RNA-metabolizing metallo-beta-lactamase-like family. CPSF2/YSH1 subfamily.</text>
</comment>
<evidence type="ECO:0000256" key="3">
    <source>
        <dbReference type="ARBA" id="ARBA00022664"/>
    </source>
</evidence>
<dbReference type="InterPro" id="IPR027075">
    <property type="entry name" value="CPSF2"/>
</dbReference>
<dbReference type="EMBL" id="CAKMRJ010004445">
    <property type="protein sequence ID" value="CAH1439002.1"/>
    <property type="molecule type" value="Genomic_DNA"/>
</dbReference>
<dbReference type="SUPFAM" id="SSF56281">
    <property type="entry name" value="Metallo-hydrolase/oxidoreductase"/>
    <property type="match status" value="1"/>
</dbReference>
<dbReference type="Proteomes" id="UP001157418">
    <property type="component" value="Unassembled WGS sequence"/>
</dbReference>
<dbReference type="Gene3D" id="3.60.15.10">
    <property type="entry name" value="Ribonuclease Z/Hydroxyacylglutathione hydrolase-like"/>
    <property type="match status" value="1"/>
</dbReference>
<dbReference type="InterPro" id="IPR022712">
    <property type="entry name" value="Beta_Casp"/>
</dbReference>
<evidence type="ECO:0000259" key="7">
    <source>
        <dbReference type="SMART" id="SM00849"/>
    </source>
</evidence>
<evidence type="ECO:0000259" key="8">
    <source>
        <dbReference type="SMART" id="SM01027"/>
    </source>
</evidence>
<dbReference type="CDD" id="cd16293">
    <property type="entry name" value="CPSF2-like_MBL-fold"/>
    <property type="match status" value="1"/>
</dbReference>
<dbReference type="Pfam" id="PF07521">
    <property type="entry name" value="RMMBL"/>
    <property type="match status" value="1"/>
</dbReference>